<dbReference type="RefSeq" id="WP_205358665.1">
    <property type="nucleotide sequence ID" value="NZ_JADKYB010000010.1"/>
</dbReference>
<dbReference type="EMBL" id="JADKYB010000010">
    <property type="protein sequence ID" value="MBM9506800.1"/>
    <property type="molecule type" value="Genomic_DNA"/>
</dbReference>
<keyword evidence="2" id="KW-1185">Reference proteome</keyword>
<organism evidence="1 2">
    <name type="scientific">Actinacidiphila acididurans</name>
    <dbReference type="NCBI Taxonomy" id="2784346"/>
    <lineage>
        <taxon>Bacteria</taxon>
        <taxon>Bacillati</taxon>
        <taxon>Actinomycetota</taxon>
        <taxon>Actinomycetes</taxon>
        <taxon>Kitasatosporales</taxon>
        <taxon>Streptomycetaceae</taxon>
        <taxon>Actinacidiphila</taxon>
    </lineage>
</organism>
<sequence length="114" mass="12749">MPDTHKDPLDLHSKPEVLDAQRAADAAWARVEAYRMEVDAARKASAQPPAERGERPVLRPWTQEENDEFARLHAAAVAAGQERRRIVDAAGLTSSFELEHEMRTHSREDPEGAV</sequence>
<evidence type="ECO:0000313" key="2">
    <source>
        <dbReference type="Proteomes" id="UP000749040"/>
    </source>
</evidence>
<reference evidence="1 2" key="1">
    <citation type="submission" date="2021-01" db="EMBL/GenBank/DDBJ databases">
        <title>Streptomyces acididurans sp. nov., isolated from a peat swamp forest soil.</title>
        <authorList>
            <person name="Chantavorakit T."/>
            <person name="Duangmal K."/>
        </authorList>
    </citation>
    <scope>NUCLEOTIDE SEQUENCE [LARGE SCALE GENOMIC DNA]</scope>
    <source>
        <strain evidence="1 2">KK5PA1</strain>
    </source>
</reference>
<gene>
    <name evidence="1" type="ORF">ITX44_20030</name>
</gene>
<evidence type="ECO:0000313" key="1">
    <source>
        <dbReference type="EMBL" id="MBM9506800.1"/>
    </source>
</evidence>
<protein>
    <submittedName>
        <fullName evidence="1">Uncharacterized protein</fullName>
    </submittedName>
</protein>
<name>A0ABS2TTY2_9ACTN</name>
<comment type="caution">
    <text evidence="1">The sequence shown here is derived from an EMBL/GenBank/DDBJ whole genome shotgun (WGS) entry which is preliminary data.</text>
</comment>
<accession>A0ABS2TTY2</accession>
<proteinExistence type="predicted"/>
<dbReference type="Proteomes" id="UP000749040">
    <property type="component" value="Unassembled WGS sequence"/>
</dbReference>